<dbReference type="AlphaFoldDB" id="A0A8S9ZDK8"/>
<accession>A0A8S9ZDK8</accession>
<evidence type="ECO:0000313" key="2">
    <source>
        <dbReference type="Proteomes" id="UP000605970"/>
    </source>
</evidence>
<comment type="caution">
    <text evidence="1">The sequence shown here is derived from an EMBL/GenBank/DDBJ whole genome shotgun (WGS) entry which is preliminary data.</text>
</comment>
<gene>
    <name evidence="1" type="ORF">Mgra_00009204</name>
</gene>
<reference evidence="1" key="1">
    <citation type="journal article" date="2020" name="Ecol. Evol.">
        <title>Genome structure and content of the rice root-knot nematode (Meloidogyne graminicola).</title>
        <authorList>
            <person name="Phan N.T."/>
            <person name="Danchin E.G.J."/>
            <person name="Klopp C."/>
            <person name="Perfus-Barbeoch L."/>
            <person name="Kozlowski D.K."/>
            <person name="Koutsovoulos G.D."/>
            <person name="Lopez-Roques C."/>
            <person name="Bouchez O."/>
            <person name="Zahm M."/>
            <person name="Besnard G."/>
            <person name="Bellafiore S."/>
        </authorList>
    </citation>
    <scope>NUCLEOTIDE SEQUENCE</scope>
    <source>
        <strain evidence="1">VN-18</strain>
    </source>
</reference>
<protein>
    <submittedName>
        <fullName evidence="1">Uncharacterized protein</fullName>
    </submittedName>
</protein>
<organism evidence="1 2">
    <name type="scientific">Meloidogyne graminicola</name>
    <dbReference type="NCBI Taxonomy" id="189291"/>
    <lineage>
        <taxon>Eukaryota</taxon>
        <taxon>Metazoa</taxon>
        <taxon>Ecdysozoa</taxon>
        <taxon>Nematoda</taxon>
        <taxon>Chromadorea</taxon>
        <taxon>Rhabditida</taxon>
        <taxon>Tylenchina</taxon>
        <taxon>Tylenchomorpha</taxon>
        <taxon>Tylenchoidea</taxon>
        <taxon>Meloidogynidae</taxon>
        <taxon>Meloidogyninae</taxon>
        <taxon>Meloidogyne</taxon>
    </lineage>
</organism>
<evidence type="ECO:0000313" key="1">
    <source>
        <dbReference type="EMBL" id="KAF7629278.1"/>
    </source>
</evidence>
<keyword evidence="2" id="KW-1185">Reference proteome</keyword>
<name>A0A8S9ZDK8_9BILA</name>
<sequence length="49" mass="6013">MKRMMKMRKIMKEKDLSQLQTIWTFQALQLLLNFRRATLFFKTCTQSEV</sequence>
<dbReference type="Proteomes" id="UP000605970">
    <property type="component" value="Unassembled WGS sequence"/>
</dbReference>
<proteinExistence type="predicted"/>
<feature type="non-terminal residue" evidence="1">
    <location>
        <position position="1"/>
    </location>
</feature>
<dbReference type="EMBL" id="JABEBT010000142">
    <property type="protein sequence ID" value="KAF7629278.1"/>
    <property type="molecule type" value="Genomic_DNA"/>
</dbReference>